<feature type="transmembrane region" description="Helical" evidence="1">
    <location>
        <begin position="70"/>
        <end position="90"/>
    </location>
</feature>
<accession>H3ZIU0</accession>
<dbReference type="STRING" id="1129374.AJE_16539"/>
<keyword evidence="1" id="KW-1133">Transmembrane helix</keyword>
<gene>
    <name evidence="2" type="ORF">AJE_16539</name>
</gene>
<comment type="caution">
    <text evidence="2">The sequence shown here is derived from an EMBL/GenBank/DDBJ whole genome shotgun (WGS) entry which is preliminary data.</text>
</comment>
<keyword evidence="1" id="KW-0472">Membrane</keyword>
<protein>
    <submittedName>
        <fullName evidence="2">Uncharacterized protein</fullName>
    </submittedName>
</protein>
<reference evidence="2 3" key="1">
    <citation type="journal article" date="2012" name="J. Bacteriol.">
        <title>Genome Sequence of Extracellular-Protease-Producing Alishewanella jeotgali Isolated from Traditional Korean Fermented Seafood.</title>
        <authorList>
            <person name="Jung J."/>
            <person name="Chun J."/>
            <person name="Park W."/>
        </authorList>
    </citation>
    <scope>NUCLEOTIDE SEQUENCE [LARGE SCALE GENOMIC DNA]</scope>
    <source>
        <strain evidence="2 3">KCTC 22429</strain>
    </source>
</reference>
<keyword evidence="1" id="KW-0812">Transmembrane</keyword>
<evidence type="ECO:0000256" key="1">
    <source>
        <dbReference type="SAM" id="Phobius"/>
    </source>
</evidence>
<name>H3ZIU0_9ALTE</name>
<evidence type="ECO:0000313" key="3">
    <source>
        <dbReference type="Proteomes" id="UP000012046"/>
    </source>
</evidence>
<organism evidence="2 3">
    <name type="scientific">Alishewanella jeotgali KCTC 22429</name>
    <dbReference type="NCBI Taxonomy" id="1129374"/>
    <lineage>
        <taxon>Bacteria</taxon>
        <taxon>Pseudomonadati</taxon>
        <taxon>Pseudomonadota</taxon>
        <taxon>Gammaproteobacteria</taxon>
        <taxon>Alteromonadales</taxon>
        <taxon>Alteromonadaceae</taxon>
        <taxon>Alishewanella</taxon>
    </lineage>
</organism>
<proteinExistence type="predicted"/>
<sequence length="97" mass="11461">MLTVELAVILLNAVLLLLAYFWWYPRVAGADLRKVAVFDTLITLLALLIVGSRFWGTEQAFELFGFHTNWFWFTLVTYLILEMPLAIWYFRRYGPPR</sequence>
<keyword evidence="3" id="KW-1185">Reference proteome</keyword>
<dbReference type="EMBL" id="AHTH01000055">
    <property type="protein sequence ID" value="EHR39409.1"/>
    <property type="molecule type" value="Genomic_DNA"/>
</dbReference>
<feature type="transmembrane region" description="Helical" evidence="1">
    <location>
        <begin position="35"/>
        <end position="55"/>
    </location>
</feature>
<dbReference type="RefSeq" id="WP_008951818.1">
    <property type="nucleotide sequence ID" value="NZ_AHTH01000055.1"/>
</dbReference>
<feature type="transmembrane region" description="Helical" evidence="1">
    <location>
        <begin position="6"/>
        <end position="23"/>
    </location>
</feature>
<evidence type="ECO:0000313" key="2">
    <source>
        <dbReference type="EMBL" id="EHR39409.1"/>
    </source>
</evidence>
<dbReference type="PATRIC" id="fig|1129374.4.peg.3276"/>
<dbReference type="Proteomes" id="UP000012046">
    <property type="component" value="Unassembled WGS sequence"/>
</dbReference>
<dbReference type="AlphaFoldDB" id="H3ZIU0"/>
<dbReference type="eggNOG" id="ENOG50332QZ">
    <property type="taxonomic scope" value="Bacteria"/>
</dbReference>